<evidence type="ECO:0000256" key="12">
    <source>
        <dbReference type="ARBA" id="ARBA00029736"/>
    </source>
</evidence>
<dbReference type="SUPFAM" id="SSF75217">
    <property type="entry name" value="alpha/beta knot"/>
    <property type="match status" value="1"/>
</dbReference>
<evidence type="ECO:0000256" key="16">
    <source>
        <dbReference type="PIRSR" id="PIRSR000386-1"/>
    </source>
</evidence>
<proteinExistence type="inferred from homology"/>
<dbReference type="InterPro" id="IPR002649">
    <property type="entry name" value="tRNA_m1G_MeTrfase_TrmD"/>
</dbReference>
<evidence type="ECO:0000256" key="2">
    <source>
        <dbReference type="ARBA" id="ARBA00004496"/>
    </source>
</evidence>
<keyword evidence="11 15" id="KW-0819">tRNA processing</keyword>
<keyword evidence="20" id="KW-1185">Reference proteome</keyword>
<dbReference type="RefSeq" id="WP_015238073.1">
    <property type="nucleotide sequence ID" value="NC_020285.1"/>
</dbReference>
<dbReference type="PATRIC" id="fig|1208922.3.peg.379"/>
<keyword evidence="10 15" id="KW-0949">S-adenosyl-L-methionine</keyword>
<dbReference type="GO" id="GO:0002939">
    <property type="term" value="P:tRNA N1-guanine methylation"/>
    <property type="evidence" value="ECO:0007669"/>
    <property type="project" value="TreeGrafter"/>
</dbReference>
<dbReference type="InterPro" id="IPR023148">
    <property type="entry name" value="tRNA_m1G_MeTrfase_C_sf"/>
</dbReference>
<evidence type="ECO:0000256" key="7">
    <source>
        <dbReference type="ARBA" id="ARBA00022490"/>
    </source>
</evidence>
<dbReference type="AlphaFoldDB" id="M1MDM7"/>
<dbReference type="Pfam" id="PF01746">
    <property type="entry name" value="tRNA_m1G_MT"/>
    <property type="match status" value="1"/>
</dbReference>
<keyword evidence="7 15" id="KW-0963">Cytoplasm</keyword>
<dbReference type="HOGENOM" id="CLU_047363_0_1_4"/>
<reference evidence="19 20" key="1">
    <citation type="journal article" date="2013" name="Genome Biol. Evol.">
        <title>Genome evolution and phylogenomic analysis of candidatus kinetoplastibacterium, the betaproteobacterial endosymbionts of strigomonas and angomonas.</title>
        <authorList>
            <person name="Alves J.M."/>
            <person name="Serrano M.G."/>
            <person name="Maia da Silva F."/>
            <person name="Voegtly L.J."/>
            <person name="Matveyev A.V."/>
            <person name="Teixeira M.M."/>
            <person name="Camargo E.P."/>
            <person name="Buck G.A."/>
        </authorList>
    </citation>
    <scope>NUCLEOTIDE SEQUENCE [LARGE SCALE GENOMIC DNA]</scope>
    <source>
        <strain evidence="19 20">TCC012E</strain>
    </source>
</reference>
<feature type="domain" description="tRNA methyltransferase TRMD/TRM10-type" evidence="18">
    <location>
        <begin position="1"/>
        <end position="231"/>
    </location>
</feature>
<dbReference type="CDD" id="cd18080">
    <property type="entry name" value="TrmD-like"/>
    <property type="match status" value="1"/>
</dbReference>
<evidence type="ECO:0000313" key="19">
    <source>
        <dbReference type="EMBL" id="AGF49825.1"/>
    </source>
</evidence>
<evidence type="ECO:0000256" key="14">
    <source>
        <dbReference type="ARBA" id="ARBA00047783"/>
    </source>
</evidence>
<evidence type="ECO:0000256" key="15">
    <source>
        <dbReference type="HAMAP-Rule" id="MF_00605"/>
    </source>
</evidence>
<dbReference type="InterPro" id="IPR029026">
    <property type="entry name" value="tRNA_m1G_MTases_N"/>
</dbReference>
<evidence type="ECO:0000313" key="20">
    <source>
        <dbReference type="Proteomes" id="UP000011563"/>
    </source>
</evidence>
<evidence type="ECO:0000256" key="11">
    <source>
        <dbReference type="ARBA" id="ARBA00022694"/>
    </source>
</evidence>
<gene>
    <name evidence="15" type="primary">trmD</name>
    <name evidence="19" type="ORF">BCUE_0650</name>
</gene>
<dbReference type="EMBL" id="CP003807">
    <property type="protein sequence ID" value="AGF49825.1"/>
    <property type="molecule type" value="Genomic_DNA"/>
</dbReference>
<evidence type="ECO:0000256" key="3">
    <source>
        <dbReference type="ARBA" id="ARBA00007630"/>
    </source>
</evidence>
<evidence type="ECO:0000256" key="5">
    <source>
        <dbReference type="ARBA" id="ARBA00012807"/>
    </source>
</evidence>
<comment type="subunit">
    <text evidence="4 15 17">Homodimer.</text>
</comment>
<keyword evidence="9 15" id="KW-0808">Transferase</keyword>
<dbReference type="Gene3D" id="1.10.1270.20">
    <property type="entry name" value="tRNA(m1g37)methyltransferase, domain 2"/>
    <property type="match status" value="1"/>
</dbReference>
<comment type="catalytic activity">
    <reaction evidence="14 15 17">
        <text>guanosine(37) in tRNA + S-adenosyl-L-methionine = N(1)-methylguanosine(37) in tRNA + S-adenosyl-L-homocysteine + H(+)</text>
        <dbReference type="Rhea" id="RHEA:36899"/>
        <dbReference type="Rhea" id="RHEA-COMP:10145"/>
        <dbReference type="Rhea" id="RHEA-COMP:10147"/>
        <dbReference type="ChEBI" id="CHEBI:15378"/>
        <dbReference type="ChEBI" id="CHEBI:57856"/>
        <dbReference type="ChEBI" id="CHEBI:59789"/>
        <dbReference type="ChEBI" id="CHEBI:73542"/>
        <dbReference type="ChEBI" id="CHEBI:74269"/>
        <dbReference type="EC" id="2.1.1.228"/>
    </reaction>
</comment>
<accession>M1MDM7</accession>
<protein>
    <recommendedName>
        <fullName evidence="6 15">tRNA (guanine-N(1)-)-methyltransferase</fullName>
        <ecNumber evidence="5 15">2.1.1.228</ecNumber>
    </recommendedName>
    <alternativeName>
        <fullName evidence="12 15">M1G-methyltransferase</fullName>
    </alternativeName>
    <alternativeName>
        <fullName evidence="13 15">tRNA [GM37] methyltransferase</fullName>
    </alternativeName>
</protein>
<evidence type="ECO:0000256" key="1">
    <source>
        <dbReference type="ARBA" id="ARBA00002634"/>
    </source>
</evidence>
<evidence type="ECO:0000259" key="18">
    <source>
        <dbReference type="Pfam" id="PF01746"/>
    </source>
</evidence>
<dbReference type="PANTHER" id="PTHR46417:SF1">
    <property type="entry name" value="TRNA (GUANINE-N(1)-)-METHYLTRANSFERASE"/>
    <property type="match status" value="1"/>
</dbReference>
<dbReference type="EC" id="2.1.1.228" evidence="5 15"/>
<name>M1MDM7_9PROT</name>
<dbReference type="KEGG" id="kbt:BCUE_0650"/>
<evidence type="ECO:0000256" key="10">
    <source>
        <dbReference type="ARBA" id="ARBA00022691"/>
    </source>
</evidence>
<dbReference type="NCBIfam" id="NF000648">
    <property type="entry name" value="PRK00026.1"/>
    <property type="match status" value="1"/>
</dbReference>
<dbReference type="NCBIfam" id="TIGR00088">
    <property type="entry name" value="trmD"/>
    <property type="match status" value="1"/>
</dbReference>
<evidence type="ECO:0000256" key="4">
    <source>
        <dbReference type="ARBA" id="ARBA00011738"/>
    </source>
</evidence>
<dbReference type="HAMAP" id="MF_00605">
    <property type="entry name" value="TrmD"/>
    <property type="match status" value="1"/>
</dbReference>
<evidence type="ECO:0000256" key="8">
    <source>
        <dbReference type="ARBA" id="ARBA00022603"/>
    </source>
</evidence>
<sequence length="259" mass="29377">MRLDIITLFPEIFNFIKNIGVVGRAYKNKKWELNTWNPRDFTNNKTRRVDDNPYGGGPGMVMSAESLENTVSFIKHEHMLSGFNDIPVILLSPIGDVFDQDRAIRLSKTSGAILVCGRYEGVDKRFVNRCVTHEISIGDFILSGGEIAALALIDAVVRLLPNVLGNDRSKACESFSIYKSGLLDDHPYTKPRNFKEEIVPEVLLNGNHSDIRKWNREKSLMITFMRRPDLIIKARNNGFLTEDDELFISLLKNNSNDTT</sequence>
<comment type="similarity">
    <text evidence="3 15 17">Belongs to the RNA methyltransferase TrmD family.</text>
</comment>
<dbReference type="Gene3D" id="3.40.1280.10">
    <property type="match status" value="1"/>
</dbReference>
<dbReference type="GO" id="GO:0005829">
    <property type="term" value="C:cytosol"/>
    <property type="evidence" value="ECO:0007669"/>
    <property type="project" value="TreeGrafter"/>
</dbReference>
<dbReference type="InterPro" id="IPR029028">
    <property type="entry name" value="Alpha/beta_knot_MTases"/>
</dbReference>
<evidence type="ECO:0000256" key="13">
    <source>
        <dbReference type="ARBA" id="ARBA00033392"/>
    </source>
</evidence>
<dbReference type="InterPro" id="IPR016009">
    <property type="entry name" value="tRNA_MeTrfase_TRMD/TRM10"/>
</dbReference>
<dbReference type="PANTHER" id="PTHR46417">
    <property type="entry name" value="TRNA (GUANINE-N(1)-)-METHYLTRANSFERASE"/>
    <property type="match status" value="1"/>
</dbReference>
<organism evidence="19 20">
    <name type="scientific">Candidatus Kinetoplastidibacterium blastocrithidiae TCC012E</name>
    <dbReference type="NCBI Taxonomy" id="1208922"/>
    <lineage>
        <taxon>Bacteria</taxon>
        <taxon>Pseudomonadati</taxon>
        <taxon>Pseudomonadota</taxon>
        <taxon>Betaproteobacteria</taxon>
        <taxon>Candidatus Kinetoplastidibacterium</taxon>
    </lineage>
</organism>
<evidence type="ECO:0000256" key="17">
    <source>
        <dbReference type="RuleBase" id="RU003464"/>
    </source>
</evidence>
<feature type="binding site" evidence="15 16">
    <location>
        <begin position="137"/>
        <end position="142"/>
    </location>
    <ligand>
        <name>S-adenosyl-L-methionine</name>
        <dbReference type="ChEBI" id="CHEBI:59789"/>
    </ligand>
</feature>
<comment type="subcellular location">
    <subcellularLocation>
        <location evidence="2 15 17">Cytoplasm</location>
    </subcellularLocation>
</comment>
<feature type="binding site" evidence="15 16">
    <location>
        <position position="117"/>
    </location>
    <ligand>
        <name>S-adenosyl-L-methionine</name>
        <dbReference type="ChEBI" id="CHEBI:59789"/>
    </ligand>
</feature>
<evidence type="ECO:0000256" key="9">
    <source>
        <dbReference type="ARBA" id="ARBA00022679"/>
    </source>
</evidence>
<dbReference type="GO" id="GO:0052906">
    <property type="term" value="F:tRNA (guanine(37)-N1)-methyltransferase activity"/>
    <property type="evidence" value="ECO:0007669"/>
    <property type="project" value="UniProtKB-UniRule"/>
</dbReference>
<dbReference type="Proteomes" id="UP000011563">
    <property type="component" value="Chromosome"/>
</dbReference>
<keyword evidence="8 15" id="KW-0489">Methyltransferase</keyword>
<comment type="function">
    <text evidence="1 15 17">Specifically methylates guanosine-37 in various tRNAs.</text>
</comment>
<dbReference type="PIRSF" id="PIRSF000386">
    <property type="entry name" value="tRNA_mtase"/>
    <property type="match status" value="1"/>
</dbReference>
<dbReference type="FunFam" id="3.40.1280.10:FF:000001">
    <property type="entry name" value="tRNA (guanine-N(1)-)-methyltransferase"/>
    <property type="match status" value="1"/>
</dbReference>
<evidence type="ECO:0000256" key="6">
    <source>
        <dbReference type="ARBA" id="ARBA00014679"/>
    </source>
</evidence>